<dbReference type="VEuPathDB" id="MicrosporidiaDB:THOM_0631"/>
<dbReference type="AlphaFoldDB" id="L7JZC3"/>
<keyword evidence="2" id="KW-1185">Reference proteome</keyword>
<sequence length="337" mass="39192">VVEQVETPSIKGKLNDVFEYFITSLFYDLLVGEFSNKVVCMTRANENDVNVSVLISGLEYEEANEILKRPSLLVQKYVFENMDIETEIQTKNVKEEVVDDNVTNNDNRGINCTESDVVDEKEEPFDENDSCADKENMNVSVEKENYGNIASKRRIEEKKIEQNEGECIHDVKGENEIENEVNESHTIEMRASDENRKDKNKKSVFRKVQDKLKSWLKKEKEEVHETEWEGDPGYLIFGSKSGHRVIITKKIKLEKCFSFDTKKDLEILDDLITDEHFYVEIQSRVKVFIVKEDDMRIFMNANVSSDQEEFLENVENLGKKMEKVKAKRNSEIKSVNN</sequence>
<gene>
    <name evidence="1" type="ORF">THOM_0631</name>
</gene>
<dbReference type="InParanoid" id="L7JZC3"/>
<accession>L7JZC3</accession>
<organism evidence="1 2">
    <name type="scientific">Trachipleistophora hominis</name>
    <name type="common">Microsporidian parasite</name>
    <dbReference type="NCBI Taxonomy" id="72359"/>
    <lineage>
        <taxon>Eukaryota</taxon>
        <taxon>Fungi</taxon>
        <taxon>Fungi incertae sedis</taxon>
        <taxon>Microsporidia</taxon>
        <taxon>Pleistophoridae</taxon>
        <taxon>Trachipleistophora</taxon>
    </lineage>
</organism>
<protein>
    <submittedName>
        <fullName evidence="1">Uncharacterized protein</fullName>
    </submittedName>
</protein>
<proteinExistence type="predicted"/>
<dbReference type="EMBL" id="JH993851">
    <property type="protein sequence ID" value="ELQ76401.1"/>
    <property type="molecule type" value="Genomic_DNA"/>
</dbReference>
<reference evidence="1 2" key="1">
    <citation type="journal article" date="2012" name="PLoS Pathog.">
        <title>The genome of the obligate intracellular parasite Trachipleistophora hominis: new insights into microsporidian genome dynamics and reductive evolution.</title>
        <authorList>
            <person name="Heinz E."/>
            <person name="Williams T.A."/>
            <person name="Nakjang S."/>
            <person name="Noel C.J."/>
            <person name="Swan D.C."/>
            <person name="Goldberg A.V."/>
            <person name="Harris S.R."/>
            <person name="Weinmaier T."/>
            <person name="Markert S."/>
            <person name="Becher D."/>
            <person name="Bernhardt J."/>
            <person name="Dagan T."/>
            <person name="Hacker C."/>
            <person name="Lucocq J.M."/>
            <person name="Schweder T."/>
            <person name="Rattei T."/>
            <person name="Hall N."/>
            <person name="Hirt R.P."/>
            <person name="Embley T.M."/>
        </authorList>
    </citation>
    <scope>NUCLEOTIDE SEQUENCE [LARGE SCALE GENOMIC DNA]</scope>
</reference>
<dbReference type="OrthoDB" id="2199714at2759"/>
<evidence type="ECO:0000313" key="2">
    <source>
        <dbReference type="Proteomes" id="UP000011185"/>
    </source>
</evidence>
<dbReference type="Proteomes" id="UP000011185">
    <property type="component" value="Unassembled WGS sequence"/>
</dbReference>
<feature type="non-terminal residue" evidence="1">
    <location>
        <position position="1"/>
    </location>
</feature>
<evidence type="ECO:0000313" key="1">
    <source>
        <dbReference type="EMBL" id="ELQ76401.1"/>
    </source>
</evidence>
<dbReference type="HOGENOM" id="CLU_825297_0_0_1"/>
<name>L7JZC3_TRAHO</name>